<comment type="caution">
    <text evidence="1">The sequence shown here is derived from an EMBL/GenBank/DDBJ whole genome shotgun (WGS) entry which is preliminary data.</text>
</comment>
<sequence length="126" mass="13968">MLRFEFVAFDFLSVGLGVDRMEVEPLFTRNQRQGLVQVGAEFVGVAGASRIVAGHGDSAVERAVAFEPGNVVALPAVEADRNLVKPLERRFNVDSQVRIDLFRRVKHGSHTQSLLELCVCIHIRVI</sequence>
<dbReference type="AlphaFoldDB" id="A0A645H0Y1"/>
<name>A0A645H0Y1_9ZZZZ</name>
<protein>
    <submittedName>
        <fullName evidence="1">Uncharacterized protein</fullName>
    </submittedName>
</protein>
<reference evidence="1" key="1">
    <citation type="submission" date="2019-08" db="EMBL/GenBank/DDBJ databases">
        <authorList>
            <person name="Kucharzyk K."/>
            <person name="Murdoch R.W."/>
            <person name="Higgins S."/>
            <person name="Loffler F."/>
        </authorList>
    </citation>
    <scope>NUCLEOTIDE SEQUENCE</scope>
</reference>
<organism evidence="1">
    <name type="scientific">bioreactor metagenome</name>
    <dbReference type="NCBI Taxonomy" id="1076179"/>
    <lineage>
        <taxon>unclassified sequences</taxon>
        <taxon>metagenomes</taxon>
        <taxon>ecological metagenomes</taxon>
    </lineage>
</organism>
<evidence type="ECO:0000313" key="1">
    <source>
        <dbReference type="EMBL" id="MPN32136.1"/>
    </source>
</evidence>
<proteinExistence type="predicted"/>
<gene>
    <name evidence="1" type="ORF">SDC9_179612</name>
</gene>
<dbReference type="EMBL" id="VSSQ01083980">
    <property type="protein sequence ID" value="MPN32136.1"/>
    <property type="molecule type" value="Genomic_DNA"/>
</dbReference>
<accession>A0A645H0Y1</accession>